<feature type="binding site" evidence="8">
    <location>
        <position position="444"/>
    </location>
    <ligand>
        <name>Zn(2+)</name>
        <dbReference type="ChEBI" id="CHEBI:29105"/>
        <label>1</label>
    </ligand>
</feature>
<evidence type="ECO:0000313" key="11">
    <source>
        <dbReference type="Proteomes" id="UP000540191"/>
    </source>
</evidence>
<feature type="binding site" evidence="8">
    <location>
        <position position="407"/>
    </location>
    <ligand>
        <name>Zn(2+)</name>
        <dbReference type="ChEBI" id="CHEBI:29105"/>
        <label>2</label>
    </ligand>
</feature>
<dbReference type="EMBL" id="JACHNA010000001">
    <property type="protein sequence ID" value="MBB4735324.1"/>
    <property type="molecule type" value="Genomic_DNA"/>
</dbReference>
<dbReference type="GO" id="GO:0008270">
    <property type="term" value="F:zinc ion binding"/>
    <property type="evidence" value="ECO:0007669"/>
    <property type="project" value="UniProtKB-UniRule"/>
</dbReference>
<keyword evidence="1 8" id="KW-0639">Primosome</keyword>
<feature type="binding site" evidence="8">
    <location>
        <position position="429"/>
    </location>
    <ligand>
        <name>Zn(2+)</name>
        <dbReference type="ChEBI" id="CHEBI:29105"/>
        <label>2</label>
    </ligand>
</feature>
<gene>
    <name evidence="8" type="primary">priA</name>
    <name evidence="10" type="ORF">HDA30_000832</name>
</gene>
<evidence type="ECO:0000256" key="1">
    <source>
        <dbReference type="ARBA" id="ARBA00022515"/>
    </source>
</evidence>
<reference evidence="10 11" key="1">
    <citation type="submission" date="2020-08" db="EMBL/GenBank/DDBJ databases">
        <title>Sequencing the genomes of 1000 actinobacteria strains.</title>
        <authorList>
            <person name="Klenk H.-P."/>
        </authorList>
    </citation>
    <scope>NUCLEOTIDE SEQUENCE [LARGE SCALE GENOMIC DNA]</scope>
    <source>
        <strain evidence="10 11">DSM 23974</strain>
    </source>
</reference>
<keyword evidence="2 8" id="KW-0235">DNA replication</keyword>
<keyword evidence="10" id="KW-0378">Hydrolase</keyword>
<comment type="function">
    <text evidence="8">Initiates the restart of stalled replication forks, which reloads the replicative helicase on sites other than the origin of replication. Recognizes and binds to abandoned replication forks and remodels them to uncover a helicase loading site. Promotes assembly of the primosome at these replication forks.</text>
</comment>
<evidence type="ECO:0000259" key="9">
    <source>
        <dbReference type="Pfam" id="PF17764"/>
    </source>
</evidence>
<evidence type="ECO:0000313" key="10">
    <source>
        <dbReference type="EMBL" id="MBB4735324.1"/>
    </source>
</evidence>
<dbReference type="GO" id="GO:0006302">
    <property type="term" value="P:double-strand break repair"/>
    <property type="evidence" value="ECO:0007669"/>
    <property type="project" value="InterPro"/>
</dbReference>
<dbReference type="Gene3D" id="3.40.50.300">
    <property type="entry name" value="P-loop containing nucleotide triphosphate hydrolases"/>
    <property type="match status" value="1"/>
</dbReference>
<evidence type="ECO:0000256" key="7">
    <source>
        <dbReference type="ARBA" id="ARBA00023125"/>
    </source>
</evidence>
<evidence type="ECO:0000256" key="3">
    <source>
        <dbReference type="ARBA" id="ARBA00022723"/>
    </source>
</evidence>
<dbReference type="SUPFAM" id="SSF52540">
    <property type="entry name" value="P-loop containing nucleoside triphosphate hydrolases"/>
    <property type="match status" value="1"/>
</dbReference>
<feature type="domain" description="Primosomal protein N' 3' DNA-binding" evidence="9">
    <location>
        <begin position="3"/>
        <end position="102"/>
    </location>
</feature>
<accession>A0A7W7GNE8</accession>
<dbReference type="PANTHER" id="PTHR30580:SF0">
    <property type="entry name" value="PRIMOSOMAL PROTEIN N"/>
    <property type="match status" value="1"/>
</dbReference>
<dbReference type="RefSeq" id="WP_184241193.1">
    <property type="nucleotide sequence ID" value="NZ_JACHNA010000001.1"/>
</dbReference>
<comment type="cofactor">
    <cofactor evidence="8">
        <name>Zn(2+)</name>
        <dbReference type="ChEBI" id="CHEBI:29105"/>
    </cofactor>
    <text evidence="8">Binds 2 zinc ions per subunit.</text>
</comment>
<dbReference type="GO" id="GO:1990077">
    <property type="term" value="C:primosome complex"/>
    <property type="evidence" value="ECO:0007669"/>
    <property type="project" value="UniProtKB-UniRule"/>
</dbReference>
<dbReference type="GO" id="GO:0006310">
    <property type="term" value="P:DNA recombination"/>
    <property type="evidence" value="ECO:0007669"/>
    <property type="project" value="InterPro"/>
</dbReference>
<sequence>MARVLLDSPVPHLDREFDYLVPVALDESARVGSRVTVRFSGREMTGWITQRGAEPTTAAALSDLQGVLTRVPPLTAEVLELARAVAARQAGVVTDVLRSAVPPRVVAVEKEILAETGADHPASQRHDEQNADPVADGAEAHAVTEDDVLDALEGGQAFLSAVCAGDAPRAAASLPSRTGLWDEAWVLAGVARRAADAGRGVVLVVPDQRDLDRLCAVLDDLLGEHAYARLTGEDGHTPRYRAHLRLLTGRCRIAVGTRSAIWAPVPDLGLIVVWDDGDDSYADPRAPYPHVRDVAVQRCHHAHSALLFASTSRTTAVQRLVELGWLQSLEAPRHRVRESTPRIIATADSWESARDPFARRARLPHAAWQVARHALSGPCPGPVLVQVARAGFIPALVCERCRTPARCRHCAGPLAFRDRAAAERGELACRWCGTRERDIECPECGWRRLRAGARGVDRTADELGRAFPQVPVVSSSAAHRVGTVEDRPALVVATVGAEPVAQNGYAAALLLDGDAQLTREGLDVPARVLARWFAAAALVRPADRGGVAVVTAEHAETVGALTRWDPAGFASRQLAERRELHLPPAGRIAEVTGPDRAVAQYLALVEEARREGAAGSVLSAGPLPWIGPVPLPEDEQRHRALLLFPYTASEATAALLRSGRSAASARGEAEGVRIRLDPIGVL</sequence>
<evidence type="ECO:0000256" key="4">
    <source>
        <dbReference type="ARBA" id="ARBA00022741"/>
    </source>
</evidence>
<comment type="caution">
    <text evidence="8">As this protein does not have any detectable helicase domains, it probably does not have helicase activity.</text>
</comment>
<feature type="binding site" evidence="8">
    <location>
        <position position="441"/>
    </location>
    <ligand>
        <name>Zn(2+)</name>
        <dbReference type="ChEBI" id="CHEBI:29105"/>
        <label>1</label>
    </ligand>
</feature>
<keyword evidence="5 8" id="KW-0862">Zinc</keyword>
<name>A0A7W7GNE8_9MICC</name>
<dbReference type="AlphaFoldDB" id="A0A7W7GNE8"/>
<keyword evidence="11" id="KW-1185">Reference proteome</keyword>
<feature type="binding site" evidence="8">
    <location>
        <position position="398"/>
    </location>
    <ligand>
        <name>Zn(2+)</name>
        <dbReference type="ChEBI" id="CHEBI:29105"/>
        <label>1</label>
    </ligand>
</feature>
<comment type="similarity">
    <text evidence="8">Belongs to the helicase family. PriA subfamily.</text>
</comment>
<keyword evidence="6 8" id="KW-0067">ATP-binding</keyword>
<proteinExistence type="inferred from homology"/>
<keyword evidence="7 8" id="KW-0238">DNA-binding</keyword>
<dbReference type="PANTHER" id="PTHR30580">
    <property type="entry name" value="PRIMOSOMAL PROTEIN N"/>
    <property type="match status" value="1"/>
</dbReference>
<dbReference type="InterPro" id="IPR041222">
    <property type="entry name" value="PriA_3primeBD"/>
</dbReference>
<dbReference type="GO" id="GO:0016787">
    <property type="term" value="F:hydrolase activity"/>
    <property type="evidence" value="ECO:0007669"/>
    <property type="project" value="UniProtKB-KW"/>
</dbReference>
<organism evidence="10 11">
    <name type="scientific">Micrococcus cohnii</name>
    <dbReference type="NCBI Taxonomy" id="993416"/>
    <lineage>
        <taxon>Bacteria</taxon>
        <taxon>Bacillati</taxon>
        <taxon>Actinomycetota</taxon>
        <taxon>Actinomycetes</taxon>
        <taxon>Micrococcales</taxon>
        <taxon>Micrococcaceae</taxon>
        <taxon>Micrococcus</taxon>
    </lineage>
</organism>
<feature type="binding site" evidence="8">
    <location>
        <position position="410"/>
    </location>
    <ligand>
        <name>Zn(2+)</name>
        <dbReference type="ChEBI" id="CHEBI:29105"/>
        <label>2</label>
    </ligand>
</feature>
<dbReference type="Pfam" id="PF17764">
    <property type="entry name" value="PriA_3primeBD"/>
    <property type="match status" value="1"/>
</dbReference>
<keyword evidence="4 8" id="KW-0547">Nucleotide-binding</keyword>
<protein>
    <recommendedName>
        <fullName evidence="8">Probable replication restart protein PriA</fullName>
    </recommendedName>
    <alternativeName>
        <fullName evidence="8">Putative ATP-dependent DNA helicase PriA</fullName>
    </alternativeName>
</protein>
<dbReference type="GO" id="GO:0006270">
    <property type="term" value="P:DNA replication initiation"/>
    <property type="evidence" value="ECO:0007669"/>
    <property type="project" value="TreeGrafter"/>
</dbReference>
<dbReference type="GO" id="GO:0005524">
    <property type="term" value="F:ATP binding"/>
    <property type="evidence" value="ECO:0007669"/>
    <property type="project" value="UniProtKB-UniRule"/>
</dbReference>
<evidence type="ECO:0000256" key="2">
    <source>
        <dbReference type="ARBA" id="ARBA00022705"/>
    </source>
</evidence>
<dbReference type="InterPro" id="IPR005259">
    <property type="entry name" value="PriA"/>
</dbReference>
<comment type="subunit">
    <text evidence="8">Component of the replication restart primosome.</text>
</comment>
<dbReference type="HAMAP" id="MF_00983">
    <property type="entry name" value="PriA"/>
    <property type="match status" value="1"/>
</dbReference>
<comment type="caution">
    <text evidence="10">The sequence shown here is derived from an EMBL/GenBank/DDBJ whole genome shotgun (WGS) entry which is preliminary data.</text>
</comment>
<evidence type="ECO:0000256" key="8">
    <source>
        <dbReference type="HAMAP-Rule" id="MF_00983"/>
    </source>
</evidence>
<dbReference type="Proteomes" id="UP000540191">
    <property type="component" value="Unassembled WGS sequence"/>
</dbReference>
<dbReference type="InterPro" id="IPR027417">
    <property type="entry name" value="P-loop_NTPase"/>
</dbReference>
<feature type="binding site" evidence="8">
    <location>
        <position position="401"/>
    </location>
    <ligand>
        <name>Zn(2+)</name>
        <dbReference type="ChEBI" id="CHEBI:29105"/>
        <label>1</label>
    </ligand>
</feature>
<dbReference type="GO" id="GO:0043138">
    <property type="term" value="F:3'-5' DNA helicase activity"/>
    <property type="evidence" value="ECO:0007669"/>
    <property type="project" value="TreeGrafter"/>
</dbReference>
<dbReference type="GO" id="GO:0003677">
    <property type="term" value="F:DNA binding"/>
    <property type="evidence" value="ECO:0007669"/>
    <property type="project" value="UniProtKB-UniRule"/>
</dbReference>
<keyword evidence="3 8" id="KW-0479">Metal-binding</keyword>
<evidence type="ECO:0000256" key="6">
    <source>
        <dbReference type="ARBA" id="ARBA00022840"/>
    </source>
</evidence>
<feature type="binding site" evidence="8">
    <location>
        <position position="432"/>
    </location>
    <ligand>
        <name>Zn(2+)</name>
        <dbReference type="ChEBI" id="CHEBI:29105"/>
        <label>2</label>
    </ligand>
</feature>
<dbReference type="GO" id="GO:0006269">
    <property type="term" value="P:DNA replication, synthesis of primer"/>
    <property type="evidence" value="ECO:0007669"/>
    <property type="project" value="UniProtKB-KW"/>
</dbReference>
<dbReference type="InterPro" id="IPR042115">
    <property type="entry name" value="PriA_3primeBD_sf"/>
</dbReference>
<dbReference type="Gene3D" id="3.40.1440.60">
    <property type="entry name" value="PriA, 3(prime) DNA-binding domain"/>
    <property type="match status" value="1"/>
</dbReference>
<evidence type="ECO:0000256" key="5">
    <source>
        <dbReference type="ARBA" id="ARBA00022833"/>
    </source>
</evidence>